<evidence type="ECO:0000256" key="2">
    <source>
        <dbReference type="ARBA" id="ARBA00004370"/>
    </source>
</evidence>
<dbReference type="Gene3D" id="3.30.565.10">
    <property type="entry name" value="Histidine kinase-like ATPase, C-terminal domain"/>
    <property type="match status" value="1"/>
</dbReference>
<dbReference type="InterPro" id="IPR003660">
    <property type="entry name" value="HAMP_dom"/>
</dbReference>
<reference evidence="15" key="1">
    <citation type="journal article" date="2014" name="Int. J. Syst. Evol. Microbiol.">
        <title>Complete genome of a new Firmicutes species belonging to the dominant human colonic microbiota ('Ruminococcus bicirculans') reveals two chromosomes and a selective capacity to utilize plant glucans.</title>
        <authorList>
            <consortium name="NISC Comparative Sequencing Program"/>
            <person name="Wegmann U."/>
            <person name="Louis P."/>
            <person name="Goesmann A."/>
            <person name="Henrissat B."/>
            <person name="Duncan S.H."/>
            <person name="Flint H.J."/>
        </authorList>
    </citation>
    <scope>NUCLEOTIDE SEQUENCE</scope>
    <source>
        <strain evidence="15">NBRC 108216</strain>
    </source>
</reference>
<dbReference type="PROSITE" id="PS50885">
    <property type="entry name" value="HAMP"/>
    <property type="match status" value="1"/>
</dbReference>
<dbReference type="Pfam" id="PF13755">
    <property type="entry name" value="Sensor_TM1"/>
    <property type="match status" value="1"/>
</dbReference>
<keyword evidence="4" id="KW-0597">Phosphoprotein</keyword>
<organism evidence="15 16">
    <name type="scientific">Algimonas porphyrae</name>
    <dbReference type="NCBI Taxonomy" id="1128113"/>
    <lineage>
        <taxon>Bacteria</taxon>
        <taxon>Pseudomonadati</taxon>
        <taxon>Pseudomonadota</taxon>
        <taxon>Alphaproteobacteria</taxon>
        <taxon>Maricaulales</taxon>
        <taxon>Robiginitomaculaceae</taxon>
        <taxon>Algimonas</taxon>
    </lineage>
</organism>
<dbReference type="Pfam" id="PF02518">
    <property type="entry name" value="HATPase_c"/>
    <property type="match status" value="1"/>
</dbReference>
<evidence type="ECO:0000256" key="9">
    <source>
        <dbReference type="ARBA" id="ARBA00023012"/>
    </source>
</evidence>
<dbReference type="InterPro" id="IPR003661">
    <property type="entry name" value="HisK_dim/P_dom"/>
</dbReference>
<dbReference type="InterPro" id="IPR005467">
    <property type="entry name" value="His_kinase_dom"/>
</dbReference>
<comment type="caution">
    <text evidence="15">The sequence shown here is derived from an EMBL/GenBank/DDBJ whole genome shotgun (WGS) entry which is preliminary data.</text>
</comment>
<dbReference type="CDD" id="cd00082">
    <property type="entry name" value="HisKA"/>
    <property type="match status" value="1"/>
</dbReference>
<dbReference type="SMART" id="SM00388">
    <property type="entry name" value="HisKA"/>
    <property type="match status" value="1"/>
</dbReference>
<evidence type="ECO:0000256" key="12">
    <source>
        <dbReference type="SAM" id="Phobius"/>
    </source>
</evidence>
<protein>
    <recommendedName>
        <fullName evidence="3">histidine kinase</fullName>
        <ecNumber evidence="3">2.7.13.3</ecNumber>
    </recommendedName>
</protein>
<dbReference type="Pfam" id="PF00672">
    <property type="entry name" value="HAMP"/>
    <property type="match status" value="1"/>
</dbReference>
<evidence type="ECO:0000256" key="10">
    <source>
        <dbReference type="ARBA" id="ARBA00023136"/>
    </source>
</evidence>
<dbReference type="InterPro" id="IPR003594">
    <property type="entry name" value="HATPase_dom"/>
</dbReference>
<keyword evidence="5" id="KW-0808">Transferase</keyword>
<dbReference type="InterPro" id="IPR036890">
    <property type="entry name" value="HATPase_C_sf"/>
</dbReference>
<accession>A0ABQ5UY07</accession>
<comment type="subcellular location">
    <subcellularLocation>
        <location evidence="2">Membrane</location>
    </subcellularLocation>
</comment>
<feature type="transmembrane region" description="Helical" evidence="12">
    <location>
        <begin position="50"/>
        <end position="69"/>
    </location>
</feature>
<dbReference type="Gene3D" id="1.10.287.130">
    <property type="match status" value="1"/>
</dbReference>
<dbReference type="Pfam" id="PF00512">
    <property type="entry name" value="HisKA"/>
    <property type="match status" value="1"/>
</dbReference>
<dbReference type="Proteomes" id="UP001161390">
    <property type="component" value="Unassembled WGS sequence"/>
</dbReference>
<dbReference type="SUPFAM" id="SSF47384">
    <property type="entry name" value="Homodimeric domain of signal transducing histidine kinase"/>
    <property type="match status" value="1"/>
</dbReference>
<feature type="compositionally biased region" description="Basic and acidic residues" evidence="11">
    <location>
        <begin position="1"/>
        <end position="11"/>
    </location>
</feature>
<dbReference type="SMART" id="SM00387">
    <property type="entry name" value="HATPase_c"/>
    <property type="match status" value="1"/>
</dbReference>
<evidence type="ECO:0000256" key="3">
    <source>
        <dbReference type="ARBA" id="ARBA00012438"/>
    </source>
</evidence>
<feature type="transmembrane region" description="Helical" evidence="12">
    <location>
        <begin position="259"/>
        <end position="282"/>
    </location>
</feature>
<evidence type="ECO:0000313" key="16">
    <source>
        <dbReference type="Proteomes" id="UP001161390"/>
    </source>
</evidence>
<comment type="catalytic activity">
    <reaction evidence="1">
        <text>ATP + protein L-histidine = ADP + protein N-phospho-L-histidine.</text>
        <dbReference type="EC" id="2.7.13.3"/>
    </reaction>
</comment>
<evidence type="ECO:0000256" key="6">
    <source>
        <dbReference type="ARBA" id="ARBA00022692"/>
    </source>
</evidence>
<name>A0ABQ5UY07_9PROT</name>
<sequence>MVSDTNIRKAEPAIQSKTDRTQSAQQPQQRKERRRFTPRRFLFSSRLTQLILAANLIGLIILVSGALAMNRFEEGLIQGKIDNLQSLAATITTVMAEQATGFGLQSELDVDGAKQVLRGVNVPQGWRVRLHDRNGLVVADTERLRDDIEVGTLDPIIPPEAVEPDPLLQRWRVGLTGWARTTLHRLPWRKARRDRLRRDLRADVMAGLGGDAVAGARYDADDTLVVTVTLPVSRVQQVLGTVTVESHDVASIVEAERRALAPIIALALIATLLSSLALILFITLPMRRLARAAERVARNPQDYDAIPDLSRRRDEIGDLSVVMRDMTRGLFNRVDDIANFAADVAHEIKNPLTSLRSASDTLSVARTDEQRDKLIAIIQQDVSRMNRLITDISHASKVDANLARDTAQILDLAEIVHNIVDFYQQTATDSDASVLNATALVEPVFIRAFETPFAQVLRNLIDNAMTFSPPGGVVTVTAEADEQTATITVEDEGPGIPPANLDAVFDRFYTQRPEGAIFGSHSGLGLAICRQIVRAHKGRIWAENRANEDGAVQGARFTVALPRQTTGGGPSAPRRKRS</sequence>
<evidence type="ECO:0000256" key="5">
    <source>
        <dbReference type="ARBA" id="ARBA00022679"/>
    </source>
</evidence>
<dbReference type="SUPFAM" id="SSF158472">
    <property type="entry name" value="HAMP domain-like"/>
    <property type="match status" value="1"/>
</dbReference>
<evidence type="ECO:0000256" key="4">
    <source>
        <dbReference type="ARBA" id="ARBA00022553"/>
    </source>
</evidence>
<reference evidence="15" key="2">
    <citation type="submission" date="2023-01" db="EMBL/GenBank/DDBJ databases">
        <title>Draft genome sequence of Algimonas porphyrae strain NBRC 108216.</title>
        <authorList>
            <person name="Sun Q."/>
            <person name="Mori K."/>
        </authorList>
    </citation>
    <scope>NUCLEOTIDE SEQUENCE</scope>
    <source>
        <strain evidence="15">NBRC 108216</strain>
    </source>
</reference>
<evidence type="ECO:0000256" key="7">
    <source>
        <dbReference type="ARBA" id="ARBA00022777"/>
    </source>
</evidence>
<evidence type="ECO:0000256" key="8">
    <source>
        <dbReference type="ARBA" id="ARBA00022989"/>
    </source>
</evidence>
<dbReference type="EC" id="2.7.13.3" evidence="3"/>
<keyword evidence="6 12" id="KW-0812">Transmembrane</keyword>
<gene>
    <name evidence="15" type="primary">chvG</name>
    <name evidence="15" type="ORF">GCM10007854_09930</name>
</gene>
<evidence type="ECO:0000313" key="15">
    <source>
        <dbReference type="EMBL" id="GLQ20038.1"/>
    </source>
</evidence>
<keyword evidence="8 12" id="KW-1133">Transmembrane helix</keyword>
<keyword evidence="9" id="KW-0902">Two-component regulatory system</keyword>
<dbReference type="PANTHER" id="PTHR45436:SF5">
    <property type="entry name" value="SENSOR HISTIDINE KINASE TRCS"/>
    <property type="match status" value="1"/>
</dbReference>
<dbReference type="SUPFAM" id="SSF55874">
    <property type="entry name" value="ATPase domain of HSP90 chaperone/DNA topoisomerase II/histidine kinase"/>
    <property type="match status" value="1"/>
</dbReference>
<dbReference type="Gene3D" id="6.10.340.10">
    <property type="match status" value="1"/>
</dbReference>
<proteinExistence type="predicted"/>
<evidence type="ECO:0000256" key="1">
    <source>
        <dbReference type="ARBA" id="ARBA00000085"/>
    </source>
</evidence>
<dbReference type="CDD" id="cd06225">
    <property type="entry name" value="HAMP"/>
    <property type="match status" value="1"/>
</dbReference>
<dbReference type="RefSeq" id="WP_371398585.1">
    <property type="nucleotide sequence ID" value="NZ_CP163424.1"/>
</dbReference>
<dbReference type="InterPro" id="IPR004358">
    <property type="entry name" value="Sig_transdc_His_kin-like_C"/>
</dbReference>
<dbReference type="InterPro" id="IPR050428">
    <property type="entry name" value="TCS_sensor_his_kinase"/>
</dbReference>
<dbReference type="InterPro" id="IPR025908">
    <property type="entry name" value="Sensor_TM1"/>
</dbReference>
<dbReference type="SMART" id="SM00304">
    <property type="entry name" value="HAMP"/>
    <property type="match status" value="1"/>
</dbReference>
<dbReference type="PROSITE" id="PS50109">
    <property type="entry name" value="HIS_KIN"/>
    <property type="match status" value="1"/>
</dbReference>
<feature type="region of interest" description="Disordered" evidence="11">
    <location>
        <begin position="1"/>
        <end position="35"/>
    </location>
</feature>
<evidence type="ECO:0000259" key="13">
    <source>
        <dbReference type="PROSITE" id="PS50109"/>
    </source>
</evidence>
<dbReference type="PRINTS" id="PR00344">
    <property type="entry name" value="BCTRLSENSOR"/>
</dbReference>
<keyword evidence="16" id="KW-1185">Reference proteome</keyword>
<dbReference type="EMBL" id="BSNJ01000002">
    <property type="protein sequence ID" value="GLQ20038.1"/>
    <property type="molecule type" value="Genomic_DNA"/>
</dbReference>
<dbReference type="Pfam" id="PF13756">
    <property type="entry name" value="Stimulus_sens_1"/>
    <property type="match status" value="1"/>
</dbReference>
<dbReference type="PANTHER" id="PTHR45436">
    <property type="entry name" value="SENSOR HISTIDINE KINASE YKOH"/>
    <property type="match status" value="1"/>
</dbReference>
<keyword evidence="10 12" id="KW-0472">Membrane</keyword>
<keyword evidence="7 15" id="KW-0418">Kinase</keyword>
<dbReference type="GO" id="GO:0016301">
    <property type="term" value="F:kinase activity"/>
    <property type="evidence" value="ECO:0007669"/>
    <property type="project" value="UniProtKB-KW"/>
</dbReference>
<feature type="domain" description="HAMP" evidence="14">
    <location>
        <begin position="280"/>
        <end position="335"/>
    </location>
</feature>
<dbReference type="InterPro" id="IPR025919">
    <property type="entry name" value="Stimulus_sens_dom"/>
</dbReference>
<evidence type="ECO:0000256" key="11">
    <source>
        <dbReference type="SAM" id="MobiDB-lite"/>
    </source>
</evidence>
<feature type="domain" description="Histidine kinase" evidence="13">
    <location>
        <begin position="343"/>
        <end position="565"/>
    </location>
</feature>
<evidence type="ECO:0000259" key="14">
    <source>
        <dbReference type="PROSITE" id="PS50885"/>
    </source>
</evidence>
<dbReference type="InterPro" id="IPR036097">
    <property type="entry name" value="HisK_dim/P_sf"/>
</dbReference>